<feature type="domain" description="Flavin reductase like" evidence="3">
    <location>
        <begin position="15"/>
        <end position="159"/>
    </location>
</feature>
<evidence type="ECO:0000313" key="4">
    <source>
        <dbReference type="EMBL" id="ABD45058.1"/>
    </source>
</evidence>
<dbReference type="InterPro" id="IPR002563">
    <property type="entry name" value="Flavin_Rdtase-like_dom"/>
</dbReference>
<dbReference type="InterPro" id="IPR050268">
    <property type="entry name" value="NADH-dep_flavin_reductase"/>
</dbReference>
<dbReference type="Proteomes" id="UP000008320">
    <property type="component" value="Chromosome"/>
</dbReference>
<dbReference type="EMBL" id="CP000236">
    <property type="protein sequence ID" value="ABD45058.1"/>
    <property type="molecule type" value="Genomic_DNA"/>
</dbReference>
<organism evidence="4 5">
    <name type="scientific">Ehrlichia chaffeensis (strain ATCC CRL-10679 / Arkansas)</name>
    <dbReference type="NCBI Taxonomy" id="205920"/>
    <lineage>
        <taxon>Bacteria</taxon>
        <taxon>Pseudomonadati</taxon>
        <taxon>Pseudomonadota</taxon>
        <taxon>Alphaproteobacteria</taxon>
        <taxon>Rickettsiales</taxon>
        <taxon>Anaplasmataceae</taxon>
        <taxon>Ehrlichia</taxon>
    </lineage>
</organism>
<evidence type="ECO:0000313" key="5">
    <source>
        <dbReference type="Proteomes" id="UP000008320"/>
    </source>
</evidence>
<evidence type="ECO:0000256" key="2">
    <source>
        <dbReference type="ARBA" id="ARBA00023002"/>
    </source>
</evidence>
<evidence type="ECO:0000259" key="3">
    <source>
        <dbReference type="SMART" id="SM00903"/>
    </source>
</evidence>
<name>Q2GH23_EHRCR</name>
<comment type="similarity">
    <text evidence="1">Belongs to the non-flavoprotein flavin reductase family.</text>
</comment>
<dbReference type="Gene3D" id="2.30.110.10">
    <property type="entry name" value="Electron Transport, Fmn-binding Protein, Chain A"/>
    <property type="match status" value="1"/>
</dbReference>
<sequence length="164" mass="18274">MQIGDWSKTHIKSCFSEFVTGITVVTTVSQNGSMHGITVNSFNSVSLVPPMVLFSIEKSASRFEIFHTCSKFIVNILSDKQKSISQNFAECDVQNWEDFSYSVLDGIPIINGIMSYIYCAKKYVYDGGDHKIIVGEVINCAKLNNDDKPLAYYKGKYMVIGGVL</sequence>
<dbReference type="GO" id="GO:0042602">
    <property type="term" value="F:riboflavin reductase (NADPH) activity"/>
    <property type="evidence" value="ECO:0007669"/>
    <property type="project" value="TreeGrafter"/>
</dbReference>
<accession>Q2GH23</accession>
<dbReference type="SMART" id="SM00903">
    <property type="entry name" value="Flavin_Reduct"/>
    <property type="match status" value="1"/>
</dbReference>
<dbReference type="KEGG" id="ech:ECH_0442"/>
<dbReference type="HOGENOM" id="CLU_059021_1_0_5"/>
<dbReference type="STRING" id="205920.ECH_0442"/>
<dbReference type="GO" id="GO:0010181">
    <property type="term" value="F:FMN binding"/>
    <property type="evidence" value="ECO:0007669"/>
    <property type="project" value="InterPro"/>
</dbReference>
<dbReference type="RefSeq" id="WP_011452607.1">
    <property type="nucleotide sequence ID" value="NC_007799.1"/>
</dbReference>
<dbReference type="PANTHER" id="PTHR30466:SF11">
    <property type="entry name" value="FLAVIN-DEPENDENT MONOOXYGENASE, REDUCTASE SUBUNIT HSAB"/>
    <property type="match status" value="1"/>
</dbReference>
<dbReference type="InterPro" id="IPR012349">
    <property type="entry name" value="Split_barrel_FMN-bd"/>
</dbReference>
<dbReference type="OrthoDB" id="9792858at2"/>
<protein>
    <submittedName>
        <fullName evidence="4">Flavin reductase</fullName>
    </submittedName>
</protein>
<evidence type="ECO:0000256" key="1">
    <source>
        <dbReference type="ARBA" id="ARBA00008898"/>
    </source>
</evidence>
<dbReference type="Pfam" id="PF01613">
    <property type="entry name" value="Flavin_Reduct"/>
    <property type="match status" value="1"/>
</dbReference>
<dbReference type="eggNOG" id="COG1853">
    <property type="taxonomic scope" value="Bacteria"/>
</dbReference>
<keyword evidence="5" id="KW-1185">Reference proteome</keyword>
<reference evidence="4 5" key="1">
    <citation type="journal article" date="2006" name="PLoS Genet.">
        <title>Comparative genomics of emerging human ehrlichiosis agents.</title>
        <authorList>
            <person name="Dunning Hotopp J.C."/>
            <person name="Lin M."/>
            <person name="Madupu R."/>
            <person name="Crabtree J."/>
            <person name="Angiuoli S.V."/>
            <person name="Eisen J.A."/>
            <person name="Seshadri R."/>
            <person name="Ren Q."/>
            <person name="Wu M."/>
            <person name="Utterback T.R."/>
            <person name="Smith S."/>
            <person name="Lewis M."/>
            <person name="Khouri H."/>
            <person name="Zhang C."/>
            <person name="Niu H."/>
            <person name="Lin Q."/>
            <person name="Ohashi N."/>
            <person name="Zhi N."/>
            <person name="Nelson W."/>
            <person name="Brinkac L.M."/>
            <person name="Dodson R.J."/>
            <person name="Rosovitz M.J."/>
            <person name="Sundaram J."/>
            <person name="Daugherty S.C."/>
            <person name="Davidsen T."/>
            <person name="Durkin A.S."/>
            <person name="Gwinn M."/>
            <person name="Haft D.H."/>
            <person name="Selengut J.D."/>
            <person name="Sullivan S.A."/>
            <person name="Zafar N."/>
            <person name="Zhou L."/>
            <person name="Benahmed F."/>
            <person name="Forberger H."/>
            <person name="Halpin R."/>
            <person name="Mulligan S."/>
            <person name="Robinson J."/>
            <person name="White O."/>
            <person name="Rikihisa Y."/>
            <person name="Tettelin H."/>
        </authorList>
    </citation>
    <scope>NUCLEOTIDE SEQUENCE [LARGE SCALE GENOMIC DNA]</scope>
    <source>
        <strain evidence="5">ATCC CRL-10679 / Arkansas</strain>
    </source>
</reference>
<dbReference type="PANTHER" id="PTHR30466">
    <property type="entry name" value="FLAVIN REDUCTASE"/>
    <property type="match status" value="1"/>
</dbReference>
<proteinExistence type="inferred from homology"/>
<dbReference type="AlphaFoldDB" id="Q2GH23"/>
<dbReference type="SUPFAM" id="SSF50475">
    <property type="entry name" value="FMN-binding split barrel"/>
    <property type="match status" value="1"/>
</dbReference>
<gene>
    <name evidence="4" type="ordered locus">ECH_0442</name>
</gene>
<keyword evidence="2" id="KW-0560">Oxidoreductase</keyword>